<feature type="compositionally biased region" description="Polar residues" evidence="5">
    <location>
        <begin position="134"/>
        <end position="147"/>
    </location>
</feature>
<dbReference type="GO" id="GO:0008270">
    <property type="term" value="F:zinc ion binding"/>
    <property type="evidence" value="ECO:0007669"/>
    <property type="project" value="InterPro"/>
</dbReference>
<protein>
    <recommendedName>
        <fullName evidence="6">Zn(2)-C6 fungal-type domain-containing protein</fullName>
    </recommendedName>
</protein>
<dbReference type="GeneID" id="27360545"/>
<dbReference type="PROSITE" id="PS00463">
    <property type="entry name" value="ZN2_CY6_FUNGAL_1"/>
    <property type="match status" value="1"/>
</dbReference>
<accession>A0A0D2AID7</accession>
<dbReference type="PANTHER" id="PTHR37534:SF46">
    <property type="entry name" value="ZN(II)2CYS6 TRANSCRIPTION FACTOR (EUROFUNG)"/>
    <property type="match status" value="1"/>
</dbReference>
<feature type="region of interest" description="Disordered" evidence="5">
    <location>
        <begin position="55"/>
        <end position="81"/>
    </location>
</feature>
<dbReference type="Proteomes" id="UP000053342">
    <property type="component" value="Unassembled WGS sequence"/>
</dbReference>
<dbReference type="PANTHER" id="PTHR37534">
    <property type="entry name" value="TRANSCRIPTIONAL ACTIVATOR PROTEIN UGA3"/>
    <property type="match status" value="1"/>
</dbReference>
<feature type="region of interest" description="Disordered" evidence="5">
    <location>
        <begin position="134"/>
        <end position="154"/>
    </location>
</feature>
<keyword evidence="4" id="KW-0539">Nucleus</keyword>
<organism evidence="7 8">
    <name type="scientific">Exophiala oligosperma</name>
    <dbReference type="NCBI Taxonomy" id="215243"/>
    <lineage>
        <taxon>Eukaryota</taxon>
        <taxon>Fungi</taxon>
        <taxon>Dikarya</taxon>
        <taxon>Ascomycota</taxon>
        <taxon>Pezizomycotina</taxon>
        <taxon>Eurotiomycetes</taxon>
        <taxon>Chaetothyriomycetidae</taxon>
        <taxon>Chaetothyriales</taxon>
        <taxon>Herpotrichiellaceae</taxon>
        <taxon>Exophiala</taxon>
    </lineage>
</organism>
<dbReference type="EMBL" id="KN847339">
    <property type="protein sequence ID" value="KIW39901.1"/>
    <property type="molecule type" value="Genomic_DNA"/>
</dbReference>
<dbReference type="InterPro" id="IPR001138">
    <property type="entry name" value="Zn2Cys6_DnaBD"/>
</dbReference>
<sequence length="598" mass="66632">MANGTRPPSRSVPRSRNGCATCRVRKLKCDEFHPICGRCSKARLSCDWNLPTRATRGGASQASASTVVTSRPLAPAPRPLRLRSPSVITTTDTKSPASMDSGSTSTTIFTFAGSSSEHASPSINLSLSRLTQTHEVARASPSSSPTRDLSAPSHSAFPASHAALADSLRLTPQDRQAFLYVPGSVLVLRFGKPFEWSSISYVYSNIANTYAGVMRVFIAGASMELRSKELLDIHKGEFAPEKLERARRLEESATSHYLLALKDLSGLVEHITSTGGTKDEVDALFSMWFLILHFGFYQSQCVGAAHLHLNGIRSFLKPYLRSCAEQGKDGLPLVSRQLLYYISYLDIHLAFGSKEGGKLWTDLLSEDAQSPFSHDGLFHGARSCLAKLWGPQYPTSELFDDLENYRPLHFLHLCQKPKIGILNLATVSNLGYNDREGRHRLWKQITKLSEEFADMLELADRVPDSGGRRLIWTLYHATLDFYALQVLYSCLDPHDEHPPWLDRILATIISIGYKAVREDPRQLYRLVWPLAIAMVRTRDLVHLDWLKDQLVRAQLLFPNLSFPQAAWNRVGPLGQLLVEADRTCRSACITADQQLLNG</sequence>
<proteinExistence type="predicted"/>
<evidence type="ECO:0000256" key="4">
    <source>
        <dbReference type="ARBA" id="ARBA00023242"/>
    </source>
</evidence>
<dbReference type="RefSeq" id="XP_016260117.1">
    <property type="nucleotide sequence ID" value="XM_016409809.1"/>
</dbReference>
<gene>
    <name evidence="7" type="ORF">PV06_08471</name>
</gene>
<evidence type="ECO:0000256" key="1">
    <source>
        <dbReference type="ARBA" id="ARBA00023015"/>
    </source>
</evidence>
<dbReference type="Gene3D" id="4.10.240.10">
    <property type="entry name" value="Zn(2)-C6 fungal-type DNA-binding domain"/>
    <property type="match status" value="1"/>
</dbReference>
<keyword evidence="3" id="KW-0804">Transcription</keyword>
<dbReference type="CDD" id="cd00067">
    <property type="entry name" value="GAL4"/>
    <property type="match status" value="1"/>
</dbReference>
<keyword evidence="2" id="KW-0238">DNA-binding</keyword>
<evidence type="ECO:0000313" key="8">
    <source>
        <dbReference type="Proteomes" id="UP000053342"/>
    </source>
</evidence>
<evidence type="ECO:0000256" key="3">
    <source>
        <dbReference type="ARBA" id="ARBA00023163"/>
    </source>
</evidence>
<keyword evidence="1" id="KW-0805">Transcription regulation</keyword>
<name>A0A0D2AID7_9EURO</name>
<evidence type="ECO:0000313" key="7">
    <source>
        <dbReference type="EMBL" id="KIW39901.1"/>
    </source>
</evidence>
<dbReference type="Pfam" id="PF00172">
    <property type="entry name" value="Zn_clus"/>
    <property type="match status" value="1"/>
</dbReference>
<dbReference type="InterPro" id="IPR036864">
    <property type="entry name" value="Zn2-C6_fun-type_DNA-bd_sf"/>
</dbReference>
<dbReference type="OrthoDB" id="648861at2759"/>
<dbReference type="SMART" id="SM00066">
    <property type="entry name" value="GAL4"/>
    <property type="match status" value="1"/>
</dbReference>
<reference evidence="7 8" key="1">
    <citation type="submission" date="2015-01" db="EMBL/GenBank/DDBJ databases">
        <title>The Genome Sequence of Exophiala oligosperma CBS72588.</title>
        <authorList>
            <consortium name="The Broad Institute Genomics Platform"/>
            <person name="Cuomo C."/>
            <person name="de Hoog S."/>
            <person name="Gorbushina A."/>
            <person name="Stielow B."/>
            <person name="Teixiera M."/>
            <person name="Abouelleil A."/>
            <person name="Chapman S.B."/>
            <person name="Priest M."/>
            <person name="Young S.K."/>
            <person name="Wortman J."/>
            <person name="Nusbaum C."/>
            <person name="Birren B."/>
        </authorList>
    </citation>
    <scope>NUCLEOTIDE SEQUENCE [LARGE SCALE GENOMIC DNA]</scope>
    <source>
        <strain evidence="7 8">CBS 72588</strain>
    </source>
</reference>
<dbReference type="SUPFAM" id="SSF57701">
    <property type="entry name" value="Zn2/Cys6 DNA-binding domain"/>
    <property type="match status" value="1"/>
</dbReference>
<evidence type="ECO:0000259" key="6">
    <source>
        <dbReference type="PROSITE" id="PS50048"/>
    </source>
</evidence>
<evidence type="ECO:0000256" key="2">
    <source>
        <dbReference type="ARBA" id="ARBA00023125"/>
    </source>
</evidence>
<dbReference type="PROSITE" id="PS50048">
    <property type="entry name" value="ZN2_CY6_FUNGAL_2"/>
    <property type="match status" value="1"/>
</dbReference>
<feature type="domain" description="Zn(2)-C6 fungal-type" evidence="6">
    <location>
        <begin position="18"/>
        <end position="48"/>
    </location>
</feature>
<dbReference type="HOGENOM" id="CLU_018449_1_1_1"/>
<keyword evidence="8" id="KW-1185">Reference proteome</keyword>
<dbReference type="GO" id="GO:0003677">
    <property type="term" value="F:DNA binding"/>
    <property type="evidence" value="ECO:0007669"/>
    <property type="project" value="UniProtKB-KW"/>
</dbReference>
<feature type="compositionally biased region" description="Low complexity" evidence="5">
    <location>
        <begin position="59"/>
        <end position="73"/>
    </location>
</feature>
<dbReference type="VEuPathDB" id="FungiDB:PV06_08471"/>
<evidence type="ECO:0000256" key="5">
    <source>
        <dbReference type="SAM" id="MobiDB-lite"/>
    </source>
</evidence>
<dbReference type="AlphaFoldDB" id="A0A0D2AID7"/>
<dbReference type="GO" id="GO:0000981">
    <property type="term" value="F:DNA-binding transcription factor activity, RNA polymerase II-specific"/>
    <property type="evidence" value="ECO:0007669"/>
    <property type="project" value="InterPro"/>
</dbReference>